<dbReference type="GO" id="GO:0004519">
    <property type="term" value="F:endonuclease activity"/>
    <property type="evidence" value="ECO:0007669"/>
    <property type="project" value="UniProtKB-KW"/>
</dbReference>
<name>A0AB36RKI3_9CORY</name>
<evidence type="ECO:0000313" key="1">
    <source>
        <dbReference type="EMBL" id="PAT10783.1"/>
    </source>
</evidence>
<protein>
    <submittedName>
        <fullName evidence="1">5-methylcytosine-specific restriction endonuclease system specificity protein McrC</fullName>
    </submittedName>
</protein>
<keyword evidence="1" id="KW-0378">Hydrolase</keyword>
<reference evidence="1 2" key="1">
    <citation type="submission" date="2017-08" db="EMBL/GenBank/DDBJ databases">
        <title>Whole genome sequences of 6 clinical strains closest to Corynebacterium imitans.</title>
        <authorList>
            <person name="Bernier A.-M."/>
            <person name="Burdz T."/>
            <person name="Bernard K."/>
        </authorList>
    </citation>
    <scope>NUCLEOTIDE SEQUENCE [LARGE SCALE GENOMIC DNA]</scope>
    <source>
        <strain evidence="1 2">NML92-0415</strain>
    </source>
</reference>
<dbReference type="EMBL" id="NSGP01000005">
    <property type="protein sequence ID" value="PAT10783.1"/>
    <property type="molecule type" value="Genomic_DNA"/>
</dbReference>
<dbReference type="PANTHER" id="PTHR38733">
    <property type="entry name" value="PROTEIN MCRC"/>
    <property type="match status" value="1"/>
</dbReference>
<dbReference type="PANTHER" id="PTHR38733:SF1">
    <property type="entry name" value="TYPE IV METHYL-DIRECTED RESTRICTION ENZYME ECOKMCRBC"/>
    <property type="match status" value="1"/>
</dbReference>
<dbReference type="InterPro" id="IPR019292">
    <property type="entry name" value="McrC"/>
</dbReference>
<organism evidence="1 2">
    <name type="scientific">Corynebacterium hadale</name>
    <dbReference type="NCBI Taxonomy" id="2026255"/>
    <lineage>
        <taxon>Bacteria</taxon>
        <taxon>Bacillati</taxon>
        <taxon>Actinomycetota</taxon>
        <taxon>Actinomycetes</taxon>
        <taxon>Mycobacteriales</taxon>
        <taxon>Corynebacteriaceae</taxon>
        <taxon>Corynebacterium</taxon>
    </lineage>
</organism>
<accession>A0AB36RKI3</accession>
<proteinExistence type="predicted"/>
<evidence type="ECO:0000313" key="2">
    <source>
        <dbReference type="Proteomes" id="UP000218041"/>
    </source>
</evidence>
<keyword evidence="1" id="KW-0540">Nuclease</keyword>
<dbReference type="GO" id="GO:0009307">
    <property type="term" value="P:DNA restriction-modification system"/>
    <property type="evidence" value="ECO:0007669"/>
    <property type="project" value="InterPro"/>
</dbReference>
<sequence>MASSRVLIGNVYFMMAYAFRCLERIAPSAGAPQEFDHVHDLLAHVIAEEASRQVRQGLNHDYATQREELRTVRGRIDVHATIARQTMQRGVVVCEYDEFLPDTAANRAVKAVALMLARHADVEPVRRRALTRILPYFAQVAHIPVRAIDWEVLELHRTNASYRWLLGACELAARGLLPGNEPGNASLPWQHTEAMSTLFENFVKEYFHVHHPELKPRSAHVKWDLRGQRDVGKHQLPAMRTDITLKSHTSTLIVDTKLYAQSMSYGQYGKATLHSGNLYQIHAYVHNAAAATHSPVGGLLLYARTDGPIQPELDVEIGGHRIGTTTVDLSSPWPNVQASLEAVLDRFPDHGR</sequence>
<dbReference type="AlphaFoldDB" id="A0AB36RKI3"/>
<gene>
    <name evidence="1" type="ORF">CKJ80_05280</name>
</gene>
<dbReference type="RefSeq" id="WP_095555015.1">
    <property type="nucleotide sequence ID" value="NZ_NSGP01000005.1"/>
</dbReference>
<keyword evidence="1" id="KW-0255">Endonuclease</keyword>
<dbReference type="Proteomes" id="UP000218041">
    <property type="component" value="Unassembled WGS sequence"/>
</dbReference>
<comment type="caution">
    <text evidence="1">The sequence shown here is derived from an EMBL/GenBank/DDBJ whole genome shotgun (WGS) entry which is preliminary data.</text>
</comment>
<dbReference type="PIRSF" id="PIRSF003109">
    <property type="entry name" value="McrC"/>
    <property type="match status" value="1"/>
</dbReference>
<dbReference type="Pfam" id="PF10117">
    <property type="entry name" value="McrBC"/>
    <property type="match status" value="1"/>
</dbReference>
<dbReference type="InterPro" id="IPR014407">
    <property type="entry name" value="McrC_bac"/>
</dbReference>